<evidence type="ECO:0000313" key="3">
    <source>
        <dbReference type="EMBL" id="MBZ5741324.1"/>
    </source>
</evidence>
<accession>A0ABS7UJW3</accession>
<comment type="caution">
    <text evidence="3">The sequence shown here is derived from an EMBL/GenBank/DDBJ whole genome shotgun (WGS) entry which is preliminary data.</text>
</comment>
<evidence type="ECO:0000256" key="2">
    <source>
        <dbReference type="SAM" id="Phobius"/>
    </source>
</evidence>
<protein>
    <submittedName>
        <fullName evidence="3">Uncharacterized protein</fullName>
    </submittedName>
</protein>
<feature type="transmembrane region" description="Helical" evidence="2">
    <location>
        <begin position="38"/>
        <end position="58"/>
    </location>
</feature>
<dbReference type="RefSeq" id="WP_224125622.1">
    <property type="nucleotide sequence ID" value="NZ_JAIQZJ010000029.1"/>
</dbReference>
<evidence type="ECO:0000256" key="1">
    <source>
        <dbReference type="SAM" id="MobiDB-lite"/>
    </source>
</evidence>
<gene>
    <name evidence="3" type="ORF">K8U61_24405</name>
</gene>
<keyword evidence="4" id="KW-1185">Reference proteome</keyword>
<organism evidence="3 4">
    <name type="scientific">Nocardioides mangrovi</name>
    <dbReference type="NCBI Taxonomy" id="2874580"/>
    <lineage>
        <taxon>Bacteria</taxon>
        <taxon>Bacillati</taxon>
        <taxon>Actinomycetota</taxon>
        <taxon>Actinomycetes</taxon>
        <taxon>Propionibacteriales</taxon>
        <taxon>Nocardioidaceae</taxon>
        <taxon>Nocardioides</taxon>
    </lineage>
</organism>
<keyword evidence="2" id="KW-0472">Membrane</keyword>
<name>A0ABS7UJW3_9ACTN</name>
<keyword evidence="2" id="KW-1133">Transmembrane helix</keyword>
<dbReference type="EMBL" id="JAIQZJ010000029">
    <property type="protein sequence ID" value="MBZ5741324.1"/>
    <property type="molecule type" value="Genomic_DNA"/>
</dbReference>
<sequence>MMLRDQLEDAVADVAADLATLTTASRRQGLGIRRRRRALAAVGAVAAVTVLAVTGYALRPGTPEIHVSDGPPSTGTEADLSGESAPITAAGTAAALQDAVASVAHGTFGRFQGDVSGGEALAALLFTPLGSNGPAGQVMVNLQPLLRSVGGPPYTCESFMTDCSVRELPDGDTLRTYHDDGDSEFGAASKRLVAEVLSPDRHLRVVVFALNTNPWAGGEYQTEPVLALHGLSEIARQPWWSTTELPEEYVEAGRDLDLYPG</sequence>
<keyword evidence="2" id="KW-0812">Transmembrane</keyword>
<feature type="region of interest" description="Disordered" evidence="1">
    <location>
        <begin position="61"/>
        <end position="81"/>
    </location>
</feature>
<dbReference type="Proteomes" id="UP000780875">
    <property type="component" value="Unassembled WGS sequence"/>
</dbReference>
<reference evidence="3 4" key="1">
    <citation type="submission" date="2021-09" db="EMBL/GenBank/DDBJ databases">
        <title>Whole genome sequence of Nocardioides sp. GBK3QG-3.</title>
        <authorList>
            <person name="Tuo L."/>
        </authorList>
    </citation>
    <scope>NUCLEOTIDE SEQUENCE [LARGE SCALE GENOMIC DNA]</scope>
    <source>
        <strain evidence="3 4">GBK3QG-3</strain>
    </source>
</reference>
<proteinExistence type="predicted"/>
<evidence type="ECO:0000313" key="4">
    <source>
        <dbReference type="Proteomes" id="UP000780875"/>
    </source>
</evidence>